<dbReference type="KEGG" id="hro:HELRODRAFT_158498"/>
<dbReference type="EMBL" id="AMQM01000055">
    <property type="status" value="NOT_ANNOTATED_CDS"/>
    <property type="molecule type" value="Genomic_DNA"/>
</dbReference>
<reference evidence="1 3" key="2">
    <citation type="journal article" date="2013" name="Nature">
        <title>Insights into bilaterian evolution from three spiralian genomes.</title>
        <authorList>
            <person name="Simakov O."/>
            <person name="Marletaz F."/>
            <person name="Cho S.J."/>
            <person name="Edsinger-Gonzales E."/>
            <person name="Havlak P."/>
            <person name="Hellsten U."/>
            <person name="Kuo D.H."/>
            <person name="Larsson T."/>
            <person name="Lv J."/>
            <person name="Arendt D."/>
            <person name="Savage R."/>
            <person name="Osoegawa K."/>
            <person name="de Jong P."/>
            <person name="Grimwood J."/>
            <person name="Chapman J.A."/>
            <person name="Shapiro H."/>
            <person name="Aerts A."/>
            <person name="Otillar R.P."/>
            <person name="Terry A.Y."/>
            <person name="Boore J.L."/>
            <person name="Grigoriev I.V."/>
            <person name="Lindberg D.R."/>
            <person name="Seaver E.C."/>
            <person name="Weisblat D.A."/>
            <person name="Putnam N.H."/>
            <person name="Rokhsar D.S."/>
        </authorList>
    </citation>
    <scope>NUCLEOTIDE SEQUENCE</scope>
</reference>
<organism evidence="2 3">
    <name type="scientific">Helobdella robusta</name>
    <name type="common">Californian leech</name>
    <dbReference type="NCBI Taxonomy" id="6412"/>
    <lineage>
        <taxon>Eukaryota</taxon>
        <taxon>Metazoa</taxon>
        <taxon>Spiralia</taxon>
        <taxon>Lophotrochozoa</taxon>
        <taxon>Annelida</taxon>
        <taxon>Clitellata</taxon>
        <taxon>Hirudinea</taxon>
        <taxon>Rhynchobdellida</taxon>
        <taxon>Glossiphoniidae</taxon>
        <taxon>Helobdella</taxon>
    </lineage>
</organism>
<dbReference type="EMBL" id="KB095811">
    <property type="protein sequence ID" value="ESO12079.1"/>
    <property type="molecule type" value="Genomic_DNA"/>
</dbReference>
<evidence type="ECO:0000313" key="2">
    <source>
        <dbReference type="EnsemblMetazoa" id="HelroP158498"/>
    </source>
</evidence>
<sequence length="126" mass="13916">MWNKSKSGTLEATQQTEKTRKLMCRANKLEKSETAGNMKAYTGVKTTDQSSTLVAISDEISGYLASKSDNVNSLLAYPAVVEAFGKSNARLSSSAAIERLFTVASSYCFFMLRLNEHTCFSKVFFK</sequence>
<dbReference type="GeneID" id="20197900"/>
<protein>
    <submittedName>
        <fullName evidence="1 2">Uncharacterized protein</fullName>
    </submittedName>
</protein>
<evidence type="ECO:0000313" key="3">
    <source>
        <dbReference type="Proteomes" id="UP000015101"/>
    </source>
</evidence>
<dbReference type="InParanoid" id="T1EMV0"/>
<gene>
    <name evidence="2" type="primary">20197900</name>
    <name evidence="1" type="ORF">HELRODRAFT_158498</name>
</gene>
<accession>T1EMV0</accession>
<evidence type="ECO:0000313" key="1">
    <source>
        <dbReference type="EMBL" id="ESO12079.1"/>
    </source>
</evidence>
<dbReference type="Proteomes" id="UP000015101">
    <property type="component" value="Unassembled WGS sequence"/>
</dbReference>
<dbReference type="HOGENOM" id="CLU_1983951_0_0_1"/>
<keyword evidence="3" id="KW-1185">Reference proteome</keyword>
<dbReference type="RefSeq" id="XP_009008799.1">
    <property type="nucleotide sequence ID" value="XM_009010551.1"/>
</dbReference>
<reference evidence="2" key="3">
    <citation type="submission" date="2015-06" db="UniProtKB">
        <authorList>
            <consortium name="EnsemblMetazoa"/>
        </authorList>
    </citation>
    <scope>IDENTIFICATION</scope>
</reference>
<dbReference type="CTD" id="20197900"/>
<proteinExistence type="predicted"/>
<reference evidence="3" key="1">
    <citation type="submission" date="2012-12" db="EMBL/GenBank/DDBJ databases">
        <authorList>
            <person name="Hellsten U."/>
            <person name="Grimwood J."/>
            <person name="Chapman J.A."/>
            <person name="Shapiro H."/>
            <person name="Aerts A."/>
            <person name="Otillar R.P."/>
            <person name="Terry A.Y."/>
            <person name="Boore J.L."/>
            <person name="Simakov O."/>
            <person name="Marletaz F."/>
            <person name="Cho S.-J."/>
            <person name="Edsinger-Gonzales E."/>
            <person name="Havlak P."/>
            <person name="Kuo D.-H."/>
            <person name="Larsson T."/>
            <person name="Lv J."/>
            <person name="Arendt D."/>
            <person name="Savage R."/>
            <person name="Osoegawa K."/>
            <person name="de Jong P."/>
            <person name="Lindberg D.R."/>
            <person name="Seaver E.C."/>
            <person name="Weisblat D.A."/>
            <person name="Putnam N.H."/>
            <person name="Grigoriev I.V."/>
            <person name="Rokhsar D.S."/>
        </authorList>
    </citation>
    <scope>NUCLEOTIDE SEQUENCE</scope>
</reference>
<dbReference type="AlphaFoldDB" id="T1EMV0"/>
<dbReference type="EnsemblMetazoa" id="HelroT158498">
    <property type="protein sequence ID" value="HelroP158498"/>
    <property type="gene ID" value="HelroG158498"/>
</dbReference>
<name>T1EMV0_HELRO</name>